<accession>A0AB39UH84</accession>
<name>A0AB39UH84_9BIFI</name>
<dbReference type="KEGG" id="bfk:QN062_04005"/>
<dbReference type="AlphaFoldDB" id="A0AB39UH84"/>
<evidence type="ECO:0000313" key="2">
    <source>
        <dbReference type="EMBL" id="XDS48273.1"/>
    </source>
</evidence>
<organism evidence="2">
    <name type="scientific">Bifidobacterium fermentum</name>
    <dbReference type="NCBI Taxonomy" id="3059035"/>
    <lineage>
        <taxon>Bacteria</taxon>
        <taxon>Bacillati</taxon>
        <taxon>Actinomycetota</taxon>
        <taxon>Actinomycetes</taxon>
        <taxon>Bifidobacteriales</taxon>
        <taxon>Bifidobacteriaceae</taxon>
        <taxon>Bifidobacterium</taxon>
    </lineage>
</organism>
<dbReference type="EMBL" id="CP129682">
    <property type="protein sequence ID" value="XDS48273.1"/>
    <property type="molecule type" value="Genomic_DNA"/>
</dbReference>
<evidence type="ECO:0000313" key="1">
    <source>
        <dbReference type="EMBL" id="XDS47022.1"/>
    </source>
</evidence>
<dbReference type="EMBL" id="CP129683">
    <property type="protein sequence ID" value="XDS51342.1"/>
    <property type="molecule type" value="Genomic_DNA"/>
</dbReference>
<protein>
    <recommendedName>
        <fullName evidence="4">Tail assembly chaperone</fullName>
    </recommendedName>
</protein>
<dbReference type="RefSeq" id="WP_369342306.1">
    <property type="nucleotide sequence ID" value="NZ_CP129675.1"/>
</dbReference>
<evidence type="ECO:0008006" key="4">
    <source>
        <dbReference type="Google" id="ProtNLM"/>
    </source>
</evidence>
<dbReference type="EMBL" id="CP129675">
    <property type="protein sequence ID" value="XDS47022.1"/>
    <property type="molecule type" value="Genomic_DNA"/>
</dbReference>
<gene>
    <name evidence="3" type="ORF">QN062_04005</name>
    <name evidence="2" type="ORF">QN216_08020</name>
    <name evidence="1" type="ORF">QN217_02445</name>
</gene>
<sequence>MAATKQPQGHKPKKGVRTATVDGITVHVDPDVFNDANLLRDMRHAQKGDPLLMVDVAEKVYGNEADTVFDALTDKETGRADVERFFDFLTKVMTELAPNS</sequence>
<evidence type="ECO:0000313" key="3">
    <source>
        <dbReference type="EMBL" id="XDS51342.1"/>
    </source>
</evidence>
<reference evidence="2" key="1">
    <citation type="submission" date="2023-07" db="EMBL/GenBank/DDBJ databases">
        <title>Bifidobacterium aquikefiriaerophilum sp. nov. and Bifidobacterium eccum sp. nov., isolated from water kefir.</title>
        <authorList>
            <person name="Breselge S."/>
            <person name="Bellassi P."/>
            <person name="Barcenilla C."/>
            <person name="Alvarez-Ordonez A."/>
            <person name="Morelli L."/>
            <person name="Cotter P.D."/>
        </authorList>
    </citation>
    <scope>NUCLEOTIDE SEQUENCE</scope>
    <source>
        <strain evidence="3">WK012_4_13</strain>
        <strain evidence="2">WK013_4_14</strain>
        <strain evidence="1">WK048_4_13</strain>
    </source>
</reference>
<proteinExistence type="predicted"/>